<keyword evidence="2" id="KW-0489">Methyltransferase</keyword>
<dbReference type="EMBL" id="MHQI01000072">
    <property type="protein sequence ID" value="OGZ98138.1"/>
    <property type="molecule type" value="Genomic_DNA"/>
</dbReference>
<dbReference type="InterPro" id="IPR033671">
    <property type="entry name" value="TrmH"/>
</dbReference>
<evidence type="ECO:0000259" key="7">
    <source>
        <dbReference type="Pfam" id="PF00588"/>
    </source>
</evidence>
<dbReference type="GO" id="GO:0008173">
    <property type="term" value="F:RNA methyltransferase activity"/>
    <property type="evidence" value="ECO:0007669"/>
    <property type="project" value="InterPro"/>
</dbReference>
<keyword evidence="1" id="KW-0820">tRNA-binding</keyword>
<dbReference type="PANTHER" id="PTHR43453:SF1">
    <property type="entry name" value="TRNA_RRNA METHYLTRANSFERASE SPOU TYPE DOMAIN-CONTAINING PROTEIN"/>
    <property type="match status" value="1"/>
</dbReference>
<keyword evidence="5" id="KW-0819">tRNA processing</keyword>
<gene>
    <name evidence="8" type="ORF">A3C07_04935</name>
</gene>
<dbReference type="Proteomes" id="UP000179023">
    <property type="component" value="Unassembled WGS sequence"/>
</dbReference>
<keyword evidence="6" id="KW-0694">RNA-binding</keyword>
<sequence length="173" mass="19393">MRKLTHTEIVERQLSKATQSRLPLCVVVNDIRSLHNVGSIFRTCDGAGVEKLWLCGITGYPPQSEISKTALGAEERVAWEYQKDIVSVIKKLKQQHYQIVLLEQTEDSVMYERFQPQAPTCLVIGNEIGGISDELLPLADAAVEIEMQGIKNSLNVVVALGIVVYHFHTCFRK</sequence>
<proteinExistence type="predicted"/>
<dbReference type="GO" id="GO:0000049">
    <property type="term" value="F:tRNA binding"/>
    <property type="evidence" value="ECO:0007669"/>
    <property type="project" value="UniProtKB-KW"/>
</dbReference>
<dbReference type="Pfam" id="PF00588">
    <property type="entry name" value="SpoU_methylase"/>
    <property type="match status" value="1"/>
</dbReference>
<keyword evidence="3" id="KW-0808">Transferase</keyword>
<dbReference type="CDD" id="cd18097">
    <property type="entry name" value="SpoU-like"/>
    <property type="match status" value="1"/>
</dbReference>
<dbReference type="AlphaFoldDB" id="A0A1G2KIE6"/>
<evidence type="ECO:0000256" key="2">
    <source>
        <dbReference type="ARBA" id="ARBA00022603"/>
    </source>
</evidence>
<evidence type="ECO:0000256" key="6">
    <source>
        <dbReference type="ARBA" id="ARBA00022884"/>
    </source>
</evidence>
<accession>A0A1G2KIE6</accession>
<name>A0A1G2KIE6_9BACT</name>
<evidence type="ECO:0000256" key="5">
    <source>
        <dbReference type="ARBA" id="ARBA00022694"/>
    </source>
</evidence>
<dbReference type="Gene3D" id="3.40.1280.10">
    <property type="match status" value="1"/>
</dbReference>
<evidence type="ECO:0000313" key="9">
    <source>
        <dbReference type="Proteomes" id="UP000179023"/>
    </source>
</evidence>
<evidence type="ECO:0000256" key="4">
    <source>
        <dbReference type="ARBA" id="ARBA00022691"/>
    </source>
</evidence>
<evidence type="ECO:0000256" key="3">
    <source>
        <dbReference type="ARBA" id="ARBA00022679"/>
    </source>
</evidence>
<protein>
    <recommendedName>
        <fullName evidence="7">tRNA/rRNA methyltransferase SpoU type domain-containing protein</fullName>
    </recommendedName>
</protein>
<feature type="domain" description="tRNA/rRNA methyltransferase SpoU type" evidence="7">
    <location>
        <begin position="24"/>
        <end position="165"/>
    </location>
</feature>
<dbReference type="InterPro" id="IPR001537">
    <property type="entry name" value="SpoU_MeTrfase"/>
</dbReference>
<dbReference type="SUPFAM" id="SSF75217">
    <property type="entry name" value="alpha/beta knot"/>
    <property type="match status" value="1"/>
</dbReference>
<evidence type="ECO:0000313" key="8">
    <source>
        <dbReference type="EMBL" id="OGZ98138.1"/>
    </source>
</evidence>
<dbReference type="STRING" id="1802270.A3C07_04935"/>
<dbReference type="GO" id="GO:0002938">
    <property type="term" value="P:tRNA guanine ribose methylation"/>
    <property type="evidence" value="ECO:0007669"/>
    <property type="project" value="TreeGrafter"/>
</dbReference>
<comment type="caution">
    <text evidence="8">The sequence shown here is derived from an EMBL/GenBank/DDBJ whole genome shotgun (WGS) entry which is preliminary data.</text>
</comment>
<reference evidence="8 9" key="1">
    <citation type="journal article" date="2016" name="Nat. Commun.">
        <title>Thousands of microbial genomes shed light on interconnected biogeochemical processes in an aquifer system.</title>
        <authorList>
            <person name="Anantharaman K."/>
            <person name="Brown C.T."/>
            <person name="Hug L.A."/>
            <person name="Sharon I."/>
            <person name="Castelle C.J."/>
            <person name="Probst A.J."/>
            <person name="Thomas B.C."/>
            <person name="Singh A."/>
            <person name="Wilkins M.J."/>
            <person name="Karaoz U."/>
            <person name="Brodie E.L."/>
            <person name="Williams K.H."/>
            <person name="Hubbard S.S."/>
            <person name="Banfield J.F."/>
        </authorList>
    </citation>
    <scope>NUCLEOTIDE SEQUENCE [LARGE SCALE GENOMIC DNA]</scope>
</reference>
<dbReference type="InterPro" id="IPR029026">
    <property type="entry name" value="tRNA_m1G_MTases_N"/>
</dbReference>
<dbReference type="InterPro" id="IPR029028">
    <property type="entry name" value="Alpha/beta_knot_MTases"/>
</dbReference>
<organism evidence="8 9">
    <name type="scientific">Candidatus Sungbacteria bacterium RIFCSPHIGHO2_02_FULL_47_11</name>
    <dbReference type="NCBI Taxonomy" id="1802270"/>
    <lineage>
        <taxon>Bacteria</taxon>
        <taxon>Candidatus Sungiibacteriota</taxon>
    </lineage>
</organism>
<dbReference type="PANTHER" id="PTHR43453">
    <property type="entry name" value="RRNA METHYLASE-LIKE"/>
    <property type="match status" value="1"/>
</dbReference>
<keyword evidence="4" id="KW-0949">S-adenosyl-L-methionine</keyword>
<evidence type="ECO:0000256" key="1">
    <source>
        <dbReference type="ARBA" id="ARBA00022555"/>
    </source>
</evidence>